<dbReference type="AlphaFoldDB" id="A0A0V0HFM3"/>
<organism evidence="1">
    <name type="scientific">Solanum chacoense</name>
    <name type="common">Chaco potato</name>
    <dbReference type="NCBI Taxonomy" id="4108"/>
    <lineage>
        <taxon>Eukaryota</taxon>
        <taxon>Viridiplantae</taxon>
        <taxon>Streptophyta</taxon>
        <taxon>Embryophyta</taxon>
        <taxon>Tracheophyta</taxon>
        <taxon>Spermatophyta</taxon>
        <taxon>Magnoliopsida</taxon>
        <taxon>eudicotyledons</taxon>
        <taxon>Gunneridae</taxon>
        <taxon>Pentapetalae</taxon>
        <taxon>asterids</taxon>
        <taxon>lamiids</taxon>
        <taxon>Solanales</taxon>
        <taxon>Solanaceae</taxon>
        <taxon>Solanoideae</taxon>
        <taxon>Solaneae</taxon>
        <taxon>Solanum</taxon>
    </lineage>
</organism>
<accession>A0A0V0HFM3</accession>
<dbReference type="EMBL" id="GEDG01020873">
    <property type="protein sequence ID" value="JAP18778.1"/>
    <property type="molecule type" value="Transcribed_RNA"/>
</dbReference>
<reference evidence="1" key="1">
    <citation type="submission" date="2015-12" db="EMBL/GenBank/DDBJ databases">
        <title>Gene expression during late stages of embryo sac development: a critical building block for successful pollen-pistil interactions.</title>
        <authorList>
            <person name="Liu Y."/>
            <person name="Joly V."/>
            <person name="Sabar M."/>
            <person name="Matton D.P."/>
        </authorList>
    </citation>
    <scope>NUCLEOTIDE SEQUENCE</scope>
</reference>
<evidence type="ECO:0000313" key="1">
    <source>
        <dbReference type="EMBL" id="JAP18778.1"/>
    </source>
</evidence>
<name>A0A0V0HFM3_SOLCH</name>
<protein>
    <submittedName>
        <fullName evidence="1">Putative ovule protein</fullName>
    </submittedName>
</protein>
<proteinExistence type="predicted"/>
<sequence length="70" mass="8035">MVFSPSFPNFRKIIVTNTEYFVVSTLGNIHGSSYILFRVVGNYIVYTSKIIYKILNNVFWTPLTQQGVVV</sequence>